<organism evidence="10 11">
    <name type="scientific">Apiospora saccharicola</name>
    <dbReference type="NCBI Taxonomy" id="335842"/>
    <lineage>
        <taxon>Eukaryota</taxon>
        <taxon>Fungi</taxon>
        <taxon>Dikarya</taxon>
        <taxon>Ascomycota</taxon>
        <taxon>Pezizomycotina</taxon>
        <taxon>Sordariomycetes</taxon>
        <taxon>Xylariomycetidae</taxon>
        <taxon>Amphisphaeriales</taxon>
        <taxon>Apiosporaceae</taxon>
        <taxon>Apiospora</taxon>
    </lineage>
</organism>
<dbReference type="InterPro" id="IPR001227">
    <property type="entry name" value="Ac_transferase_dom_sf"/>
</dbReference>
<dbReference type="InterPro" id="IPR042104">
    <property type="entry name" value="PKS_dehydratase_sf"/>
</dbReference>
<dbReference type="InterPro" id="IPR016036">
    <property type="entry name" value="Malonyl_transacylase_ACP-bd"/>
</dbReference>
<feature type="region of interest" description="Disordered" evidence="6">
    <location>
        <begin position="1643"/>
        <end position="1662"/>
    </location>
</feature>
<dbReference type="Pfam" id="PF22621">
    <property type="entry name" value="CurL-like_PKS_C"/>
    <property type="match status" value="1"/>
</dbReference>
<dbReference type="InterPro" id="IPR036736">
    <property type="entry name" value="ACP-like_sf"/>
</dbReference>
<evidence type="ECO:0000259" key="7">
    <source>
        <dbReference type="PROSITE" id="PS50075"/>
    </source>
</evidence>
<dbReference type="SMART" id="SM00827">
    <property type="entry name" value="PKS_AT"/>
    <property type="match status" value="1"/>
</dbReference>
<dbReference type="InterPro" id="IPR049551">
    <property type="entry name" value="PKS_DH_C"/>
</dbReference>
<dbReference type="InterPro" id="IPR020841">
    <property type="entry name" value="PKS_Beta-ketoAc_synthase_dom"/>
</dbReference>
<dbReference type="Gene3D" id="3.40.366.10">
    <property type="entry name" value="Malonyl-Coenzyme A Acyl Carrier Protein, domain 2"/>
    <property type="match status" value="1"/>
</dbReference>
<dbReference type="InterPro" id="IPR014043">
    <property type="entry name" value="Acyl_transferase_dom"/>
</dbReference>
<comment type="caution">
    <text evidence="10">The sequence shown here is derived from an EMBL/GenBank/DDBJ whole genome shotgun (WGS) entry which is preliminary data.</text>
</comment>
<dbReference type="Pfam" id="PF21089">
    <property type="entry name" value="PKS_DH_N"/>
    <property type="match status" value="1"/>
</dbReference>
<dbReference type="SUPFAM" id="SSF53901">
    <property type="entry name" value="Thiolase-like"/>
    <property type="match status" value="1"/>
</dbReference>
<feature type="compositionally biased region" description="Basic residues" evidence="6">
    <location>
        <begin position="1645"/>
        <end position="1655"/>
    </location>
</feature>
<dbReference type="Pfam" id="PF16073">
    <property type="entry name" value="SAT"/>
    <property type="match status" value="1"/>
</dbReference>
<keyword evidence="3" id="KW-0808">Transferase</keyword>
<evidence type="ECO:0000256" key="2">
    <source>
        <dbReference type="ARBA" id="ARBA00022553"/>
    </source>
</evidence>
<evidence type="ECO:0000256" key="3">
    <source>
        <dbReference type="ARBA" id="ARBA00022679"/>
    </source>
</evidence>
<protein>
    <submittedName>
        <fullName evidence="10">Polyketide synthase protein</fullName>
    </submittedName>
</protein>
<feature type="compositionally biased region" description="Pro residues" evidence="6">
    <location>
        <begin position="1540"/>
        <end position="1558"/>
    </location>
</feature>
<dbReference type="SUPFAM" id="SSF53474">
    <property type="entry name" value="alpha/beta-Hydrolases"/>
    <property type="match status" value="1"/>
</dbReference>
<dbReference type="Pfam" id="PF00550">
    <property type="entry name" value="PP-binding"/>
    <property type="match status" value="1"/>
</dbReference>
<keyword evidence="4" id="KW-0511">Multifunctional enzyme</keyword>
<dbReference type="Gene3D" id="3.30.70.250">
    <property type="entry name" value="Malonyl-CoA ACP transacylase, ACP-binding"/>
    <property type="match status" value="1"/>
</dbReference>
<dbReference type="InterPro" id="IPR020806">
    <property type="entry name" value="PKS_PP-bd"/>
</dbReference>
<evidence type="ECO:0000256" key="1">
    <source>
        <dbReference type="ARBA" id="ARBA00022450"/>
    </source>
</evidence>
<dbReference type="PANTHER" id="PTHR43775">
    <property type="entry name" value="FATTY ACID SYNTHASE"/>
    <property type="match status" value="1"/>
</dbReference>
<dbReference type="InterPro" id="IPR032088">
    <property type="entry name" value="SAT"/>
</dbReference>
<dbReference type="PROSITE" id="PS50075">
    <property type="entry name" value="CARRIER"/>
    <property type="match status" value="1"/>
</dbReference>
<feature type="region of interest" description="Disordered" evidence="6">
    <location>
        <begin position="732"/>
        <end position="751"/>
    </location>
</feature>
<accession>A0ABR1U4A2</accession>
<dbReference type="Pfam" id="PF14765">
    <property type="entry name" value="PS-DH"/>
    <property type="match status" value="1"/>
</dbReference>
<gene>
    <name evidence="10" type="ORF">PG996_013030</name>
</gene>
<dbReference type="InterPro" id="IPR014030">
    <property type="entry name" value="Ketoacyl_synth_N"/>
</dbReference>
<dbReference type="Gene3D" id="1.10.1200.10">
    <property type="entry name" value="ACP-like"/>
    <property type="match status" value="1"/>
</dbReference>
<dbReference type="Gene3D" id="3.40.47.10">
    <property type="match status" value="1"/>
</dbReference>
<dbReference type="Proteomes" id="UP001446871">
    <property type="component" value="Unassembled WGS sequence"/>
</dbReference>
<feature type="active site" description="Proton donor; for dehydratase activity" evidence="5">
    <location>
        <position position="1399"/>
    </location>
</feature>
<feature type="domain" description="Ketosynthase family 3 (KS3)" evidence="8">
    <location>
        <begin position="379"/>
        <end position="861"/>
    </location>
</feature>
<dbReference type="InterPro" id="IPR049552">
    <property type="entry name" value="PKS_DH_N"/>
</dbReference>
<feature type="compositionally biased region" description="Polar residues" evidence="6">
    <location>
        <begin position="1525"/>
        <end position="1537"/>
    </location>
</feature>
<dbReference type="InterPro" id="IPR050091">
    <property type="entry name" value="PKS_NRPS_Biosynth_Enz"/>
</dbReference>
<dbReference type="PROSITE" id="PS52004">
    <property type="entry name" value="KS3_2"/>
    <property type="match status" value="1"/>
</dbReference>
<keyword evidence="11" id="KW-1185">Reference proteome</keyword>
<feature type="active site" description="Proton acceptor; for dehydratase activity" evidence="5">
    <location>
        <position position="1205"/>
    </location>
</feature>
<evidence type="ECO:0000259" key="9">
    <source>
        <dbReference type="PROSITE" id="PS52019"/>
    </source>
</evidence>
<dbReference type="SMART" id="SM00825">
    <property type="entry name" value="PKS_KS"/>
    <property type="match status" value="1"/>
</dbReference>
<dbReference type="CDD" id="cd00833">
    <property type="entry name" value="PKS"/>
    <property type="match status" value="1"/>
</dbReference>
<evidence type="ECO:0000256" key="5">
    <source>
        <dbReference type="PROSITE-ProRule" id="PRU01363"/>
    </source>
</evidence>
<dbReference type="InterPro" id="IPR009081">
    <property type="entry name" value="PP-bd_ACP"/>
</dbReference>
<evidence type="ECO:0000256" key="6">
    <source>
        <dbReference type="SAM" id="MobiDB-lite"/>
    </source>
</evidence>
<dbReference type="EMBL" id="JAQQWM010000008">
    <property type="protein sequence ID" value="KAK8053729.1"/>
    <property type="molecule type" value="Genomic_DNA"/>
</dbReference>
<keyword evidence="1" id="KW-0596">Phosphopantetheine</keyword>
<dbReference type="InterPro" id="IPR030918">
    <property type="entry name" value="PT_fungal_PKS"/>
</dbReference>
<keyword evidence="2" id="KW-0597">Phosphoprotein</keyword>
<evidence type="ECO:0000313" key="10">
    <source>
        <dbReference type="EMBL" id="KAK8053729.1"/>
    </source>
</evidence>
<dbReference type="InterPro" id="IPR049900">
    <property type="entry name" value="PKS_mFAS_DH"/>
</dbReference>
<dbReference type="Gene3D" id="3.30.70.3290">
    <property type="match status" value="1"/>
</dbReference>
<feature type="non-terminal residue" evidence="10">
    <location>
        <position position="1"/>
    </location>
</feature>
<feature type="region of interest" description="N-terminal hotdog fold" evidence="5">
    <location>
        <begin position="1170"/>
        <end position="1309"/>
    </location>
</feature>
<dbReference type="InterPro" id="IPR016039">
    <property type="entry name" value="Thiolase-like"/>
</dbReference>
<evidence type="ECO:0000313" key="11">
    <source>
        <dbReference type="Proteomes" id="UP001446871"/>
    </source>
</evidence>
<dbReference type="PANTHER" id="PTHR43775:SF37">
    <property type="entry name" value="SI:DKEY-61P9.11"/>
    <property type="match status" value="1"/>
</dbReference>
<dbReference type="Pfam" id="PF00109">
    <property type="entry name" value="ketoacyl-synt"/>
    <property type="match status" value="1"/>
</dbReference>
<feature type="domain" description="Carrier" evidence="7">
    <location>
        <begin position="1559"/>
        <end position="1636"/>
    </location>
</feature>
<dbReference type="InterPro" id="IPR016035">
    <property type="entry name" value="Acyl_Trfase/lysoPLipase"/>
</dbReference>
<sequence>LNAHLLVFGDQVVDKRPMIRNLVRNSKSSPAARRFLQEATDVVQIELAQLTPDEHGWAGSFESLLGLAEEHAAREANGTALLFITSLLALIGRLGDLIVRAERDPTILGSKEKPVHVLALCAGQLPAAAAVAARDTSELFTIARETISITCRWMRAVHRNRLAMILPNQVEGGWCITYPGLDPTRAQVILDEFHASQGIPTLHRVAIGVVSRSWLSLVGPPTSLRRLAEFSPQEIGQAPQIPADVGAPAHAPYMLGADAEEAVGHSAMLDRALDWVKVTMVAPSDECEPRRFSTLRELLCDVFEDVLLRRLLVDKTIESSVARLPQNATISVHEIGSTTHMPSVLKALAAVGLPYDVMPAYSPPPPGSAPAALTTRGTSDLIAIVGMSGRFPGSDNVDEFWRELLGGACHIKKVPESRYDVDRYYDPTQKLKNSTAVRDGAWLKDPGFFDNRFFNVSPREAAQMDPVQRLCLTTTHEALEMAGYAPHASPSMNPDRVATFVGVTGWDWLQTLHQQGHDIYYTTGVAKAFVPGKINYHYRFGRGSYTLDSVCASSTTAIALACKGLLARDCDMAVAGGGSVFSSPLDLAGVDQDPGVPFQINHRFPRLDRRHVRIALETATLRASPKSADGKIRMLVNTFDASGGNCSLVVEEAPDGADAPRDDDVRRPSHVVAVSARSALSLQRNCETLLGYLERNPNTRLSDLAYTTTARRMHSTLRRAFVCSSTGDLARQIRQRQQQQQQQPMDTATKKPQAPRVVFLFTGQGSQYDAMGMTLYKTSKRFRDMMDTYQLTASHMGLPEFLSIISSGTLSVAAASPAQVQLAMVALELGIAHMLRTWGIIPDVVVGHSLGEYAALCVADVLSPSDALYLVGRRALLMEQRLAPDTHAMLAVALAAPDLQVRIRWEQEAGNLSASCALACVNSPQATVASGTVSDVRALQGRLSGEGVRSTFLRVPFGFHSAQVEPVLAEFEQAAAAGIALKKPIVPVASTLTGQMVDTEGVFGPGYLARQAREPVNFLKALETIKSSYPSGASVGSSATLLWIETGPDAVCLGMVRKTLDDVDAECLLPALSPQKDNWETTARMLKTAYERGLQVNWRDYHGEFSDGLALLSDLPAYTWDYKNFWTPYTVPPAWEIDEALDAATNGRGNSPNQTAQDVNSGFVPTMCLQKLVVEEKIDTSAETETAVFSSDTSAPALKKAVEGHVVNGHAVMPLAVFCDMALTSARHCHSRLVHGSSLESTQMTLHDMVLTKAIALTPDSSPVVLTTAGYTRSSRVIGIAFNLASEKGKPGPSVGSCRIAIAAAVPKPLAPEQNQTLFLVKTRMQQLRDLAAAGSAHRLLRPVVYRLFGDYVRYNADYRSLDEVMVSAGSQDALASLTAPTPATTTTTNCALGPFLYDGVHQLTGFLLNNSIRSEDDDQTIYIAEGFGESRQWEPLVPGRKYTSYASGQDVDGSSGAAVVATSYVFDAESSQLVQMLTGIRFQKMKKAVLDRVLGVSVSTPMATKTQRALSSLDGVARKAVPSPSRTIKAPNNNVAETPVPPVSKPATSPGPDPNPAPDISLVVRDLLAIVAAEVGVAPEDMTDEVVFGDLGVDSLMAITVLSRTRNELGLDLSPAFFMDCETVGSAKQALLMMRDDEGGIPRSFRRRRPRHRKSDISSAVEGVDPETAWVHVDESPLEMRNMEPLLPPEHHQVAPQTSTNDIETTIAKVETAPAPACKILHLQGNPEPSPATTSPTIFLLADETGSSISYVQLPSLGGSCVYGVDWPAVDSDLAADDLLSSLVGSIAASITAHAAPPPYILGGVSFGAVLAVQVARRMPTAAAAAAAAADIRGVLLLDPPAGAEDVTRTKERLAKTRVLRPAQGARFEAAARAVGCYRFDVAAWGGAVLARRRPRFRW</sequence>
<dbReference type="SUPFAM" id="SSF55048">
    <property type="entry name" value="Probable ACP-binding domain of malonyl-CoA ACP transacylase"/>
    <property type="match status" value="1"/>
</dbReference>
<feature type="domain" description="PKS/mFAS DH" evidence="9">
    <location>
        <begin position="1170"/>
        <end position="1492"/>
    </location>
</feature>
<feature type="region of interest" description="C-terminal hotdog fold" evidence="5">
    <location>
        <begin position="1336"/>
        <end position="1492"/>
    </location>
</feature>
<dbReference type="NCBIfam" id="TIGR04532">
    <property type="entry name" value="PT_fungal_PKS"/>
    <property type="match status" value="1"/>
</dbReference>
<dbReference type="PROSITE" id="PS52019">
    <property type="entry name" value="PKS_MFAS_DH"/>
    <property type="match status" value="1"/>
</dbReference>
<proteinExistence type="predicted"/>
<dbReference type="Gene3D" id="3.40.50.1820">
    <property type="entry name" value="alpha/beta hydrolase"/>
    <property type="match status" value="1"/>
</dbReference>
<dbReference type="SUPFAM" id="SSF52151">
    <property type="entry name" value="FabD/lysophospholipase-like"/>
    <property type="match status" value="1"/>
</dbReference>
<dbReference type="SMART" id="SM00823">
    <property type="entry name" value="PKS_PP"/>
    <property type="match status" value="1"/>
</dbReference>
<dbReference type="SUPFAM" id="SSF47336">
    <property type="entry name" value="ACP-like"/>
    <property type="match status" value="1"/>
</dbReference>
<evidence type="ECO:0000259" key="8">
    <source>
        <dbReference type="PROSITE" id="PS52004"/>
    </source>
</evidence>
<dbReference type="InterPro" id="IPR029058">
    <property type="entry name" value="AB_hydrolase_fold"/>
</dbReference>
<feature type="region of interest" description="Disordered" evidence="6">
    <location>
        <begin position="1522"/>
        <end position="1558"/>
    </location>
</feature>
<reference evidence="10 11" key="1">
    <citation type="submission" date="2023-01" db="EMBL/GenBank/DDBJ databases">
        <title>Analysis of 21 Apiospora genomes using comparative genomics revels a genus with tremendous synthesis potential of carbohydrate active enzymes and secondary metabolites.</title>
        <authorList>
            <person name="Sorensen T."/>
        </authorList>
    </citation>
    <scope>NUCLEOTIDE SEQUENCE [LARGE SCALE GENOMIC DNA]</scope>
    <source>
        <strain evidence="10 11">CBS 83171</strain>
    </source>
</reference>
<evidence type="ECO:0000256" key="4">
    <source>
        <dbReference type="ARBA" id="ARBA00023268"/>
    </source>
</evidence>
<dbReference type="Gene3D" id="3.10.129.110">
    <property type="entry name" value="Polyketide synthase dehydratase"/>
    <property type="match status" value="1"/>
</dbReference>
<name>A0ABR1U4A2_9PEZI</name>
<dbReference type="Pfam" id="PF00698">
    <property type="entry name" value="Acyl_transf_1"/>
    <property type="match status" value="1"/>
</dbReference>